<feature type="transmembrane region" description="Helical" evidence="2">
    <location>
        <begin position="141"/>
        <end position="161"/>
    </location>
</feature>
<feature type="region of interest" description="Disordered" evidence="1">
    <location>
        <begin position="213"/>
        <end position="242"/>
    </location>
</feature>
<keyword evidence="2" id="KW-0472">Membrane</keyword>
<evidence type="ECO:0000256" key="1">
    <source>
        <dbReference type="SAM" id="MobiDB-lite"/>
    </source>
</evidence>
<evidence type="ECO:0008006" key="5">
    <source>
        <dbReference type="Google" id="ProtNLM"/>
    </source>
</evidence>
<evidence type="ECO:0000313" key="3">
    <source>
        <dbReference type="EMBL" id="PQM44031.1"/>
    </source>
</evidence>
<organism evidence="3 4">
    <name type="scientific">Mycobacterium talmoniae</name>
    <dbReference type="NCBI Taxonomy" id="1858794"/>
    <lineage>
        <taxon>Bacteria</taxon>
        <taxon>Bacillati</taxon>
        <taxon>Actinomycetota</taxon>
        <taxon>Actinomycetes</taxon>
        <taxon>Mycobacteriales</taxon>
        <taxon>Mycobacteriaceae</taxon>
        <taxon>Mycobacterium</taxon>
    </lineage>
</organism>
<feature type="compositionally biased region" description="Basic residues" evidence="1">
    <location>
        <begin position="213"/>
        <end position="223"/>
    </location>
</feature>
<dbReference type="AlphaFoldDB" id="A0A2S8BBK6"/>
<protein>
    <recommendedName>
        <fullName evidence="5">FUSC family protein</fullName>
    </recommendedName>
</protein>
<proteinExistence type="predicted"/>
<keyword evidence="2" id="KW-0812">Transmembrane</keyword>
<dbReference type="Proteomes" id="UP000238296">
    <property type="component" value="Unassembled WGS sequence"/>
</dbReference>
<feature type="transmembrane region" description="Helical" evidence="2">
    <location>
        <begin position="118"/>
        <end position="134"/>
    </location>
</feature>
<accession>A0A2S8BBK6</accession>
<reference evidence="3 4" key="1">
    <citation type="journal article" date="2017" name="Int. J. Syst. Evol. Microbiol.">
        <title>Mycobacterium talmoniae sp. nov., a slowly growing mycobacterium isolated from human respiratory samples.</title>
        <authorList>
            <person name="Davidson R.M."/>
            <person name="DeGroote M.A."/>
            <person name="Marola J.L."/>
            <person name="Buss S."/>
            <person name="Jones V."/>
            <person name="McNeil M.R."/>
            <person name="Freifeld A.G."/>
            <person name="Elaine Epperson L."/>
            <person name="Hasan N.A."/>
            <person name="Jackson M."/>
            <person name="Iwen P.C."/>
            <person name="Salfinger M."/>
            <person name="Strong M."/>
        </authorList>
    </citation>
    <scope>NUCLEOTIDE SEQUENCE [LARGE SCALE GENOMIC DNA]</scope>
    <source>
        <strain evidence="3 4">ATCC BAA-2683</strain>
    </source>
</reference>
<comment type="caution">
    <text evidence="3">The sequence shown here is derived from an EMBL/GenBank/DDBJ whole genome shotgun (WGS) entry which is preliminary data.</text>
</comment>
<name>A0A2S8BBK6_9MYCO</name>
<evidence type="ECO:0000313" key="4">
    <source>
        <dbReference type="Proteomes" id="UP000238296"/>
    </source>
</evidence>
<gene>
    <name evidence="3" type="ORF">C1Y40_05810</name>
</gene>
<evidence type="ECO:0000256" key="2">
    <source>
        <dbReference type="SAM" id="Phobius"/>
    </source>
</evidence>
<sequence length="242" mass="26253">MSGRDEVVDSPRAAPVPPAALYERARNWAIESDPGLLRLQLAARTTIALGVALGLLYLLTRVTHQPLTVALLGAVIAMVSARSVNDPDPRQQRITLALLPLPAAAAITAAAVLAPHRVAADAVFVVIIFAAVYIRRFGGRGVALGMVAFMAYFFTLFFRAGTAELPWLIVAVAVGTLCSFVMSSYVLPDRPERVLRRTVASLRARMAVRRRHRRRRGAHRPVRRAAPPPGCGCGWHGSTRPR</sequence>
<feature type="transmembrane region" description="Helical" evidence="2">
    <location>
        <begin position="167"/>
        <end position="187"/>
    </location>
</feature>
<feature type="transmembrane region" description="Helical" evidence="2">
    <location>
        <begin position="94"/>
        <end position="112"/>
    </location>
</feature>
<feature type="transmembrane region" description="Helical" evidence="2">
    <location>
        <begin position="65"/>
        <end position="82"/>
    </location>
</feature>
<dbReference type="EMBL" id="PPEA01001037">
    <property type="protein sequence ID" value="PQM44031.1"/>
    <property type="molecule type" value="Genomic_DNA"/>
</dbReference>
<keyword evidence="2" id="KW-1133">Transmembrane helix</keyword>